<sequence length="50" mass="5576">MYQAVAEYCFGSYKGTTSEEASEKNVYRTHTAGITGDRLVGMLQNTKIRV</sequence>
<dbReference type="EMBL" id="PDXD01000108">
    <property type="protein sequence ID" value="RYN61611.1"/>
    <property type="molecule type" value="Genomic_DNA"/>
</dbReference>
<protein>
    <submittedName>
        <fullName evidence="1">Uncharacterized protein</fullName>
    </submittedName>
</protein>
<accession>A0A4Q4MWD1</accession>
<reference evidence="2" key="1">
    <citation type="journal article" date="2019" name="bioRxiv">
        <title>Genomics, evolutionary history and diagnostics of the Alternaria alternata species group including apple and Asian pear pathotypes.</title>
        <authorList>
            <person name="Armitage A.D."/>
            <person name="Cockerton H.M."/>
            <person name="Sreenivasaprasad S."/>
            <person name="Woodhall J.W."/>
            <person name="Lane C.R."/>
            <person name="Harrison R.J."/>
            <person name="Clarkson J.P."/>
        </authorList>
    </citation>
    <scope>NUCLEOTIDE SEQUENCE [LARGE SCALE GENOMIC DNA]</scope>
    <source>
        <strain evidence="2">FERA 1177</strain>
    </source>
</reference>
<gene>
    <name evidence="1" type="ORF">AA0117_g12981</name>
</gene>
<evidence type="ECO:0000313" key="2">
    <source>
        <dbReference type="Proteomes" id="UP000291422"/>
    </source>
</evidence>
<dbReference type="Proteomes" id="UP000291422">
    <property type="component" value="Unassembled WGS sequence"/>
</dbReference>
<evidence type="ECO:0000313" key="1">
    <source>
        <dbReference type="EMBL" id="RYN61611.1"/>
    </source>
</evidence>
<comment type="caution">
    <text evidence="1">The sequence shown here is derived from an EMBL/GenBank/DDBJ whole genome shotgun (WGS) entry which is preliminary data.</text>
</comment>
<proteinExistence type="predicted"/>
<organism evidence="1 2">
    <name type="scientific">Alternaria alternata</name>
    <name type="common">Alternaria rot fungus</name>
    <name type="synonym">Torula alternata</name>
    <dbReference type="NCBI Taxonomy" id="5599"/>
    <lineage>
        <taxon>Eukaryota</taxon>
        <taxon>Fungi</taxon>
        <taxon>Dikarya</taxon>
        <taxon>Ascomycota</taxon>
        <taxon>Pezizomycotina</taxon>
        <taxon>Dothideomycetes</taxon>
        <taxon>Pleosporomycetidae</taxon>
        <taxon>Pleosporales</taxon>
        <taxon>Pleosporineae</taxon>
        <taxon>Pleosporaceae</taxon>
        <taxon>Alternaria</taxon>
        <taxon>Alternaria sect. Alternaria</taxon>
        <taxon>Alternaria alternata complex</taxon>
    </lineage>
</organism>
<dbReference type="AlphaFoldDB" id="A0A4Q4MWD1"/>
<name>A0A4Q4MWD1_ALTAL</name>